<dbReference type="EMBL" id="JASNQZ010000011">
    <property type="protein sequence ID" value="KAL0951470.1"/>
    <property type="molecule type" value="Genomic_DNA"/>
</dbReference>
<organism evidence="5 6">
    <name type="scientific">Hohenbuehelia grisea</name>
    <dbReference type="NCBI Taxonomy" id="104357"/>
    <lineage>
        <taxon>Eukaryota</taxon>
        <taxon>Fungi</taxon>
        <taxon>Dikarya</taxon>
        <taxon>Basidiomycota</taxon>
        <taxon>Agaricomycotina</taxon>
        <taxon>Agaricomycetes</taxon>
        <taxon>Agaricomycetidae</taxon>
        <taxon>Agaricales</taxon>
        <taxon>Pleurotineae</taxon>
        <taxon>Pleurotaceae</taxon>
        <taxon>Hohenbuehelia</taxon>
    </lineage>
</organism>
<gene>
    <name evidence="5" type="ORF">HGRIS_008158</name>
</gene>
<dbReference type="PANTHER" id="PTHR23236">
    <property type="entry name" value="EUKARYOTIC TRANSLATION INITIATION FACTOR 4B/4H"/>
    <property type="match status" value="1"/>
</dbReference>
<feature type="region of interest" description="Disordered" evidence="3">
    <location>
        <begin position="1"/>
        <end position="166"/>
    </location>
</feature>
<dbReference type="Pfam" id="PF00076">
    <property type="entry name" value="RRM_1"/>
    <property type="match status" value="1"/>
</dbReference>
<feature type="domain" description="RRM" evidence="4">
    <location>
        <begin position="169"/>
        <end position="253"/>
    </location>
</feature>
<dbReference type="PROSITE" id="PS50102">
    <property type="entry name" value="RRM"/>
    <property type="match status" value="1"/>
</dbReference>
<feature type="compositionally biased region" description="Basic residues" evidence="3">
    <location>
        <begin position="324"/>
        <end position="338"/>
    </location>
</feature>
<evidence type="ECO:0000256" key="2">
    <source>
        <dbReference type="PROSITE-ProRule" id="PRU00176"/>
    </source>
</evidence>
<dbReference type="InterPro" id="IPR035979">
    <property type="entry name" value="RBD_domain_sf"/>
</dbReference>
<dbReference type="InterPro" id="IPR034228">
    <property type="entry name" value="Nop6_RRM"/>
</dbReference>
<evidence type="ECO:0000256" key="3">
    <source>
        <dbReference type="SAM" id="MobiDB-lite"/>
    </source>
</evidence>
<name>A0ABR3J756_9AGAR</name>
<evidence type="ECO:0000256" key="1">
    <source>
        <dbReference type="ARBA" id="ARBA00022884"/>
    </source>
</evidence>
<evidence type="ECO:0000259" key="4">
    <source>
        <dbReference type="PROSITE" id="PS50102"/>
    </source>
</evidence>
<dbReference type="InterPro" id="IPR012677">
    <property type="entry name" value="Nucleotide-bd_a/b_plait_sf"/>
</dbReference>
<feature type="region of interest" description="Disordered" evidence="3">
    <location>
        <begin position="242"/>
        <end position="349"/>
    </location>
</feature>
<keyword evidence="6" id="KW-1185">Reference proteome</keyword>
<dbReference type="SUPFAM" id="SSF54928">
    <property type="entry name" value="RNA-binding domain, RBD"/>
    <property type="match status" value="1"/>
</dbReference>
<comment type="caution">
    <text evidence="5">The sequence shown here is derived from an EMBL/GenBank/DDBJ whole genome shotgun (WGS) entry which is preliminary data.</text>
</comment>
<dbReference type="Proteomes" id="UP001556367">
    <property type="component" value="Unassembled WGS sequence"/>
</dbReference>
<dbReference type="PANTHER" id="PTHR23236:SF51">
    <property type="entry name" value="NUCLEOLAR PROTEIN 6"/>
    <property type="match status" value="1"/>
</dbReference>
<sequence>MAAPAPLAEMKLTKKQKKSLAFRERGSKGKSKSSNADHDAAAAAADDGILDVPVAEDQDQAMAEVQEGVSDTSPPRAHRAAGDAQDKPSRRAGEKKRARGEVEAVVGPEKTKKRKREAAEEEGASEAVVEGVETKKRKTKAKKPADKGEGGTEDAEEKDEAKDKGKQRLILFVGNLKYTTSLELIQKHFSECNPQPTVRLLTPKPSAGSARTPNKSKGCAFLEFSQKTGLQQALKLHQSELDGRRINVELTAGGGGKSDKRLTKLRERNKELDEQRRKRSEKEGSDQVAVPQRYSATSGVRQAPSKKRTWSVGDTVDDGPTHRGGQKHSRLRKSKAKHLGTGVNAIPVG</sequence>
<dbReference type="SMART" id="SM00360">
    <property type="entry name" value="RRM"/>
    <property type="match status" value="1"/>
</dbReference>
<dbReference type="Gene3D" id="3.30.70.330">
    <property type="match status" value="1"/>
</dbReference>
<keyword evidence="1 2" id="KW-0694">RNA-binding</keyword>
<dbReference type="CDD" id="cd12400">
    <property type="entry name" value="RRM_Nop6"/>
    <property type="match status" value="1"/>
</dbReference>
<feature type="compositionally biased region" description="Basic and acidic residues" evidence="3">
    <location>
        <begin position="257"/>
        <end position="285"/>
    </location>
</feature>
<protein>
    <recommendedName>
        <fullName evidence="4">RRM domain-containing protein</fullName>
    </recommendedName>
</protein>
<proteinExistence type="predicted"/>
<reference evidence="6" key="1">
    <citation type="submission" date="2024-06" db="EMBL/GenBank/DDBJ databases">
        <title>Multi-omics analyses provide insights into the biosynthesis of the anticancer antibiotic pleurotin in Hohenbuehelia grisea.</title>
        <authorList>
            <person name="Weaver J.A."/>
            <person name="Alberti F."/>
        </authorList>
    </citation>
    <scope>NUCLEOTIDE SEQUENCE [LARGE SCALE GENOMIC DNA]</scope>
    <source>
        <strain evidence="6">T-177</strain>
    </source>
</reference>
<accession>A0ABR3J756</accession>
<dbReference type="InterPro" id="IPR000504">
    <property type="entry name" value="RRM_dom"/>
</dbReference>
<feature type="region of interest" description="Disordered" evidence="3">
    <location>
        <begin position="195"/>
        <end position="216"/>
    </location>
</feature>
<evidence type="ECO:0000313" key="5">
    <source>
        <dbReference type="EMBL" id="KAL0951470.1"/>
    </source>
</evidence>
<evidence type="ECO:0000313" key="6">
    <source>
        <dbReference type="Proteomes" id="UP001556367"/>
    </source>
</evidence>
<feature type="compositionally biased region" description="Basic and acidic residues" evidence="3">
    <location>
        <begin position="80"/>
        <end position="92"/>
    </location>
</feature>